<proteinExistence type="predicted"/>
<protein>
    <submittedName>
        <fullName evidence="3">Cobyric acid synthase</fullName>
    </submittedName>
</protein>
<dbReference type="EMBL" id="BMIY01000001">
    <property type="protein sequence ID" value="GGG48581.1"/>
    <property type="molecule type" value="Genomic_DNA"/>
</dbReference>
<feature type="domain" description="AAA" evidence="2">
    <location>
        <begin position="1"/>
        <end position="180"/>
    </location>
</feature>
<name>A0A917GJ70_9GAMM</name>
<dbReference type="FunFam" id="3.40.50.300:FF:000285">
    <property type="entry name" value="Sporulation initiation inhibitor Soj"/>
    <property type="match status" value="1"/>
</dbReference>
<dbReference type="CDD" id="cd02042">
    <property type="entry name" value="ParAB_family"/>
    <property type="match status" value="1"/>
</dbReference>
<comment type="caution">
    <text evidence="3">The sequence shown here is derived from an EMBL/GenBank/DDBJ whole genome shotgun (WGS) entry which is preliminary data.</text>
</comment>
<sequence>MRVWTIANQKGGVGKTTTTVALGSLLASQGKRVLMLDLDPQGSLGSYFSHRPEDTGQSSYDWFLPADQLSDERLMQTIVATQDKNLSLVPGSTALATLERSAVSQEGMGLAISRALSRLWDKFDYVLIDSPPTLGVLLVNALAACSQLIVPVQTEFLAIKGVERMLNTLNMINRSRRQPLSFLMVPTLFDRRTHASVSSFRHMRKTWGDQVWPSAIPVDTRLRDASAQGVTPTSLGKDSRGMQSYHFLLKTLLKREKEQEQSVHLTEGDAVNA</sequence>
<organism evidence="3 4">
    <name type="scientific">Pseudohongiella nitratireducens</name>
    <dbReference type="NCBI Taxonomy" id="1768907"/>
    <lineage>
        <taxon>Bacteria</taxon>
        <taxon>Pseudomonadati</taxon>
        <taxon>Pseudomonadota</taxon>
        <taxon>Gammaproteobacteria</taxon>
        <taxon>Pseudomonadales</taxon>
        <taxon>Pseudohongiellaceae</taxon>
        <taxon>Pseudohongiella</taxon>
    </lineage>
</organism>
<dbReference type="InterPro" id="IPR027417">
    <property type="entry name" value="P-loop_NTPase"/>
</dbReference>
<evidence type="ECO:0000313" key="3">
    <source>
        <dbReference type="EMBL" id="GGG48581.1"/>
    </source>
</evidence>
<dbReference type="PANTHER" id="PTHR13696">
    <property type="entry name" value="P-LOOP CONTAINING NUCLEOSIDE TRIPHOSPHATE HYDROLASE"/>
    <property type="match status" value="1"/>
</dbReference>
<reference evidence="3" key="1">
    <citation type="journal article" date="2014" name="Int. J. Syst. Evol. Microbiol.">
        <title>Complete genome sequence of Corynebacterium casei LMG S-19264T (=DSM 44701T), isolated from a smear-ripened cheese.</title>
        <authorList>
            <consortium name="US DOE Joint Genome Institute (JGI-PGF)"/>
            <person name="Walter F."/>
            <person name="Albersmeier A."/>
            <person name="Kalinowski J."/>
            <person name="Ruckert C."/>
        </authorList>
    </citation>
    <scope>NUCLEOTIDE SEQUENCE</scope>
    <source>
        <strain evidence="3">CGMCC 1.15425</strain>
    </source>
</reference>
<dbReference type="SUPFAM" id="SSF52540">
    <property type="entry name" value="P-loop containing nucleoside triphosphate hydrolases"/>
    <property type="match status" value="1"/>
</dbReference>
<keyword evidence="4" id="KW-1185">Reference proteome</keyword>
<evidence type="ECO:0000259" key="2">
    <source>
        <dbReference type="Pfam" id="PF13614"/>
    </source>
</evidence>
<dbReference type="PANTHER" id="PTHR13696:SF69">
    <property type="entry name" value="PLASMID PARTITIONING PROTEIN-RELATED"/>
    <property type="match status" value="1"/>
</dbReference>
<dbReference type="InterPro" id="IPR050678">
    <property type="entry name" value="DNA_Partitioning_ATPase"/>
</dbReference>
<evidence type="ECO:0000313" key="4">
    <source>
        <dbReference type="Proteomes" id="UP000627715"/>
    </source>
</evidence>
<dbReference type="RefSeq" id="WP_068812586.1">
    <property type="nucleotide sequence ID" value="NZ_BMIY01000001.1"/>
</dbReference>
<comment type="similarity">
    <text evidence="1">To B.subtilis soj.</text>
</comment>
<dbReference type="Proteomes" id="UP000627715">
    <property type="component" value="Unassembled WGS sequence"/>
</dbReference>
<accession>A0A917GJ70</accession>
<reference evidence="3" key="2">
    <citation type="submission" date="2020-09" db="EMBL/GenBank/DDBJ databases">
        <authorList>
            <person name="Sun Q."/>
            <person name="Zhou Y."/>
        </authorList>
    </citation>
    <scope>NUCLEOTIDE SEQUENCE</scope>
    <source>
        <strain evidence="3">CGMCC 1.15425</strain>
    </source>
</reference>
<dbReference type="Gene3D" id="3.40.50.300">
    <property type="entry name" value="P-loop containing nucleotide triphosphate hydrolases"/>
    <property type="match status" value="1"/>
</dbReference>
<dbReference type="Pfam" id="PF13614">
    <property type="entry name" value="AAA_31"/>
    <property type="match status" value="1"/>
</dbReference>
<dbReference type="OrthoDB" id="9815116at2"/>
<dbReference type="InterPro" id="IPR025669">
    <property type="entry name" value="AAA_dom"/>
</dbReference>
<evidence type="ECO:0000256" key="1">
    <source>
        <dbReference type="ARBA" id="ARBA00060876"/>
    </source>
</evidence>
<gene>
    <name evidence="3" type="ORF">GCM10011403_02090</name>
</gene>
<dbReference type="AlphaFoldDB" id="A0A917GJ70"/>